<protein>
    <submittedName>
        <fullName evidence="1">Uncharacterized protein</fullName>
    </submittedName>
</protein>
<accession>A0A2W2HG49</accession>
<evidence type="ECO:0000313" key="1">
    <source>
        <dbReference type="EMBL" id="PZG50725.1"/>
    </source>
</evidence>
<comment type="caution">
    <text evidence="1">The sequence shown here is derived from an EMBL/GenBank/DDBJ whole genome shotgun (WGS) entry which is preliminary data.</text>
</comment>
<dbReference type="InterPro" id="IPR011044">
    <property type="entry name" value="Quino_amine_DH_bsu"/>
</dbReference>
<reference evidence="1 2" key="1">
    <citation type="submission" date="2018-01" db="EMBL/GenBank/DDBJ databases">
        <title>Draft genome sequence of Sphaerisporangium sp. 7K107.</title>
        <authorList>
            <person name="Sahin N."/>
            <person name="Saygin H."/>
            <person name="Ay H."/>
        </authorList>
    </citation>
    <scope>NUCLEOTIDE SEQUENCE [LARGE SCALE GENOMIC DNA]</scope>
    <source>
        <strain evidence="1 2">7K107</strain>
    </source>
</reference>
<gene>
    <name evidence="1" type="ORF">C1I98_09990</name>
</gene>
<dbReference type="Proteomes" id="UP000248544">
    <property type="component" value="Unassembled WGS sequence"/>
</dbReference>
<name>A0A2W2HG49_9ACTN</name>
<dbReference type="SUPFAM" id="SSF50969">
    <property type="entry name" value="YVTN repeat-like/Quinoprotein amine dehydrogenase"/>
    <property type="match status" value="1"/>
</dbReference>
<dbReference type="AlphaFoldDB" id="A0A2W2HG49"/>
<proteinExistence type="predicted"/>
<keyword evidence="2" id="KW-1185">Reference proteome</keyword>
<organism evidence="1 2">
    <name type="scientific">Spongiactinospora gelatinilytica</name>
    <dbReference type="NCBI Taxonomy" id="2666298"/>
    <lineage>
        <taxon>Bacteria</taxon>
        <taxon>Bacillati</taxon>
        <taxon>Actinomycetota</taxon>
        <taxon>Actinomycetes</taxon>
        <taxon>Streptosporangiales</taxon>
        <taxon>Streptosporangiaceae</taxon>
        <taxon>Spongiactinospora</taxon>
    </lineage>
</organism>
<dbReference type="RefSeq" id="WP_111166900.1">
    <property type="nucleotide sequence ID" value="NZ_POUA01000055.1"/>
</dbReference>
<sequence length="133" mass="14725">MLIDEVPERAVRRAGAAIELPEGLLVLDADSGEFTRMPKPVADAEIRGLSFDGARMVLVGGRGTCLLRLADAEQRWHGVPEERYDEHADLSPDGRTVAILTCDEENAIISLLDPETGRRRDIWSDPRDGFTRV</sequence>
<evidence type="ECO:0000313" key="2">
    <source>
        <dbReference type="Proteomes" id="UP000248544"/>
    </source>
</evidence>
<dbReference type="EMBL" id="POUA01000055">
    <property type="protein sequence ID" value="PZG50725.1"/>
    <property type="molecule type" value="Genomic_DNA"/>
</dbReference>